<gene>
    <name evidence="1" type="ORF">PTRG_01720</name>
</gene>
<sequence>MEGREERQDNARDMRNTLASQTATLRGLYPDRTIIVVIKPLLSDEQFAAKEKDELCFNAKEKEVLTKDNKINFNSYVVTIDSNTISLI</sequence>
<dbReference type="EMBL" id="DS231615">
    <property type="protein sequence ID" value="EDU41158.1"/>
    <property type="molecule type" value="Genomic_DNA"/>
</dbReference>
<proteinExistence type="predicted"/>
<reference evidence="2" key="1">
    <citation type="journal article" date="2013" name="G3 (Bethesda)">
        <title>Comparative genomics of a plant-pathogenic fungus, Pyrenophora tritici-repentis, reveals transduplication and the impact of repeat elements on pathogenicity and population divergence.</title>
        <authorList>
            <person name="Manning V.A."/>
            <person name="Pandelova I."/>
            <person name="Dhillon B."/>
            <person name="Wilhelm L.J."/>
            <person name="Goodwin S.B."/>
            <person name="Berlin A.M."/>
            <person name="Figueroa M."/>
            <person name="Freitag M."/>
            <person name="Hane J.K."/>
            <person name="Henrissat B."/>
            <person name="Holman W.H."/>
            <person name="Kodira C.D."/>
            <person name="Martin J."/>
            <person name="Oliver R.P."/>
            <person name="Robbertse B."/>
            <person name="Schackwitz W."/>
            <person name="Schwartz D.C."/>
            <person name="Spatafora J.W."/>
            <person name="Turgeon B.G."/>
            <person name="Yandava C."/>
            <person name="Young S."/>
            <person name="Zhou S."/>
            <person name="Zeng Q."/>
            <person name="Grigoriev I.V."/>
            <person name="Ma L.-J."/>
            <person name="Ciuffetti L.M."/>
        </authorList>
    </citation>
    <scope>NUCLEOTIDE SEQUENCE [LARGE SCALE GENOMIC DNA]</scope>
    <source>
        <strain evidence="2">Pt-1C-BFP</strain>
    </source>
</reference>
<dbReference type="AlphaFoldDB" id="B2VS94"/>
<dbReference type="HOGENOM" id="CLU_2470188_0_0_1"/>
<protein>
    <submittedName>
        <fullName evidence="1">Uncharacterized protein</fullName>
    </submittedName>
</protein>
<accession>B2VS94</accession>
<dbReference type="Proteomes" id="UP000001471">
    <property type="component" value="Unassembled WGS sequence"/>
</dbReference>
<name>B2VS94_PYRTR</name>
<dbReference type="InParanoid" id="B2VS94"/>
<organism evidence="1 2">
    <name type="scientific">Pyrenophora tritici-repentis (strain Pt-1C-BFP)</name>
    <name type="common">Wheat tan spot fungus</name>
    <name type="synonym">Drechslera tritici-repentis</name>
    <dbReference type="NCBI Taxonomy" id="426418"/>
    <lineage>
        <taxon>Eukaryota</taxon>
        <taxon>Fungi</taxon>
        <taxon>Dikarya</taxon>
        <taxon>Ascomycota</taxon>
        <taxon>Pezizomycotina</taxon>
        <taxon>Dothideomycetes</taxon>
        <taxon>Pleosporomycetidae</taxon>
        <taxon>Pleosporales</taxon>
        <taxon>Pleosporineae</taxon>
        <taxon>Pleosporaceae</taxon>
        <taxon>Pyrenophora</taxon>
    </lineage>
</organism>
<evidence type="ECO:0000313" key="1">
    <source>
        <dbReference type="EMBL" id="EDU41158.1"/>
    </source>
</evidence>
<evidence type="ECO:0000313" key="2">
    <source>
        <dbReference type="Proteomes" id="UP000001471"/>
    </source>
</evidence>